<dbReference type="Proteomes" id="UP000490922">
    <property type="component" value="Unassembled WGS sequence"/>
</dbReference>
<dbReference type="SUPFAM" id="SSF53474">
    <property type="entry name" value="alpha/beta-Hydrolases"/>
    <property type="match status" value="1"/>
</dbReference>
<dbReference type="GO" id="GO:0016787">
    <property type="term" value="F:hydrolase activity"/>
    <property type="evidence" value="ECO:0007669"/>
    <property type="project" value="UniProtKB-KW"/>
</dbReference>
<sequence length="286" mass="31409">MKIKNYIFFCMLIFGSLIQAQTANLSDNANLSSDITYGIAGGEELKLDISVPEGDGLFPVCILVHGGGFSKGDKQKQPKHLFKPLSEAGFAWVSINYRLAPTHKYPASVEDLETAILWVKAHAKEFHFDPSRIVLIGESAGAYLVNIVGAKNKKDTRVAAVVSFYGAADLLLRLNARNDKPSATFSDYFGVTEVNATTRKFLLAASPITYVRRGLPAFLLLHGNKDETVPYEQSVNFFAKLKAAKVPAEFITIEGGGHGMSSWNKINSDYAVQVVNWLKLTLKPQH</sequence>
<dbReference type="Pfam" id="PF20434">
    <property type="entry name" value="BD-FAE"/>
    <property type="match status" value="1"/>
</dbReference>
<protein>
    <submittedName>
        <fullName evidence="4">Alpha/beta hydrolase</fullName>
    </submittedName>
</protein>
<dbReference type="AlphaFoldDB" id="A0A7J5A8Y3"/>
<gene>
    <name evidence="4" type="ORF">F6464_13660</name>
</gene>
<dbReference type="InterPro" id="IPR050300">
    <property type="entry name" value="GDXG_lipolytic_enzyme"/>
</dbReference>
<evidence type="ECO:0000259" key="3">
    <source>
        <dbReference type="Pfam" id="PF20434"/>
    </source>
</evidence>
<dbReference type="EMBL" id="WAEM01000011">
    <property type="protein sequence ID" value="KAB1154030.1"/>
    <property type="molecule type" value="Genomic_DNA"/>
</dbReference>
<proteinExistence type="predicted"/>
<dbReference type="RefSeq" id="WP_151108515.1">
    <property type="nucleotide sequence ID" value="NZ_WAEM01000011.1"/>
</dbReference>
<keyword evidence="2" id="KW-0732">Signal</keyword>
<name>A0A7J5A8Y3_9FLAO</name>
<dbReference type="PANTHER" id="PTHR48081">
    <property type="entry name" value="AB HYDROLASE SUPERFAMILY PROTEIN C4A8.06C"/>
    <property type="match status" value="1"/>
</dbReference>
<feature type="chain" id="PRO_5029741489" evidence="2">
    <location>
        <begin position="21"/>
        <end position="286"/>
    </location>
</feature>
<dbReference type="InterPro" id="IPR029058">
    <property type="entry name" value="AB_hydrolase_fold"/>
</dbReference>
<evidence type="ECO:0000313" key="4">
    <source>
        <dbReference type="EMBL" id="KAB1154030.1"/>
    </source>
</evidence>
<keyword evidence="5" id="KW-1185">Reference proteome</keyword>
<feature type="signal peptide" evidence="2">
    <location>
        <begin position="1"/>
        <end position="20"/>
    </location>
</feature>
<dbReference type="InterPro" id="IPR049492">
    <property type="entry name" value="BD-FAE-like_dom"/>
</dbReference>
<evidence type="ECO:0000256" key="2">
    <source>
        <dbReference type="SAM" id="SignalP"/>
    </source>
</evidence>
<dbReference type="Gene3D" id="3.40.50.1820">
    <property type="entry name" value="alpha/beta hydrolase"/>
    <property type="match status" value="1"/>
</dbReference>
<feature type="domain" description="BD-FAE-like" evidence="3">
    <location>
        <begin position="47"/>
        <end position="241"/>
    </location>
</feature>
<evidence type="ECO:0000256" key="1">
    <source>
        <dbReference type="ARBA" id="ARBA00022801"/>
    </source>
</evidence>
<comment type="caution">
    <text evidence="4">The sequence shown here is derived from an EMBL/GenBank/DDBJ whole genome shotgun (WGS) entry which is preliminary data.</text>
</comment>
<accession>A0A7J5A8Y3</accession>
<organism evidence="4 5">
    <name type="scientific">Flavobacterium luteum</name>
    <dbReference type="NCBI Taxonomy" id="2026654"/>
    <lineage>
        <taxon>Bacteria</taxon>
        <taxon>Pseudomonadati</taxon>
        <taxon>Bacteroidota</taxon>
        <taxon>Flavobacteriia</taxon>
        <taxon>Flavobacteriales</taxon>
        <taxon>Flavobacteriaceae</taxon>
        <taxon>Flavobacterium</taxon>
    </lineage>
</organism>
<keyword evidence="1 4" id="KW-0378">Hydrolase</keyword>
<dbReference type="OrthoDB" id="9777975at2"/>
<evidence type="ECO:0000313" key="5">
    <source>
        <dbReference type="Proteomes" id="UP000490922"/>
    </source>
</evidence>
<dbReference type="PANTHER" id="PTHR48081:SF13">
    <property type="entry name" value="ALPHA_BETA HYDROLASE"/>
    <property type="match status" value="1"/>
</dbReference>
<reference evidence="4 5" key="1">
    <citation type="submission" date="2019-09" db="EMBL/GenBank/DDBJ databases">
        <title>Flavobacterium sp. nov., isolated from glacier ice.</title>
        <authorList>
            <person name="Liu Q."/>
        </authorList>
    </citation>
    <scope>NUCLEOTIDE SEQUENCE [LARGE SCALE GENOMIC DNA]</scope>
    <source>
        <strain evidence="4 5">NBRC 112527</strain>
    </source>
</reference>